<keyword evidence="2" id="KW-0812">Transmembrane</keyword>
<reference evidence="3 4" key="1">
    <citation type="submission" date="2024-01" db="EMBL/GenBank/DDBJ databases">
        <title>A draft genome for a cacao thread blight-causing isolate of Paramarasmius palmivorus.</title>
        <authorList>
            <person name="Baruah I.K."/>
            <person name="Bukari Y."/>
            <person name="Amoako-Attah I."/>
            <person name="Meinhardt L.W."/>
            <person name="Bailey B.A."/>
            <person name="Cohen S.P."/>
        </authorList>
    </citation>
    <scope>NUCLEOTIDE SEQUENCE [LARGE SCALE GENOMIC DNA]</scope>
    <source>
        <strain evidence="3 4">GH-12</strain>
    </source>
</reference>
<dbReference type="Proteomes" id="UP001383192">
    <property type="component" value="Unassembled WGS sequence"/>
</dbReference>
<dbReference type="AlphaFoldDB" id="A0AAW0BN38"/>
<accession>A0AAW0BN38</accession>
<gene>
    <name evidence="3" type="ORF">VNI00_015119</name>
</gene>
<feature type="transmembrane region" description="Helical" evidence="2">
    <location>
        <begin position="30"/>
        <end position="51"/>
    </location>
</feature>
<protein>
    <submittedName>
        <fullName evidence="3">Uncharacterized protein</fullName>
    </submittedName>
</protein>
<keyword evidence="2" id="KW-0472">Membrane</keyword>
<sequence>MSRPPFGEPTSSEARPANVSNLASQNIGRIVGPVVGVVVLIILVAVSIVILKRRRRGTLPPTEPPKVSPYPNTTSASNDVITGKEQPELEGVDQKLDVTRTLLGLEDPTREEASSSIGNDDLPHQEYRE</sequence>
<evidence type="ECO:0000256" key="1">
    <source>
        <dbReference type="SAM" id="MobiDB-lite"/>
    </source>
</evidence>
<evidence type="ECO:0000313" key="3">
    <source>
        <dbReference type="EMBL" id="KAK7027903.1"/>
    </source>
</evidence>
<comment type="caution">
    <text evidence="3">The sequence shown here is derived from an EMBL/GenBank/DDBJ whole genome shotgun (WGS) entry which is preliminary data.</text>
</comment>
<proteinExistence type="predicted"/>
<feature type="compositionally biased region" description="Polar residues" evidence="1">
    <location>
        <begin position="70"/>
        <end position="80"/>
    </location>
</feature>
<evidence type="ECO:0000256" key="2">
    <source>
        <dbReference type="SAM" id="Phobius"/>
    </source>
</evidence>
<dbReference type="EMBL" id="JAYKXP010000093">
    <property type="protein sequence ID" value="KAK7027903.1"/>
    <property type="molecule type" value="Genomic_DNA"/>
</dbReference>
<name>A0AAW0BN38_9AGAR</name>
<evidence type="ECO:0000313" key="4">
    <source>
        <dbReference type="Proteomes" id="UP001383192"/>
    </source>
</evidence>
<keyword evidence="4" id="KW-1185">Reference proteome</keyword>
<keyword evidence="2" id="KW-1133">Transmembrane helix</keyword>
<feature type="region of interest" description="Disordered" evidence="1">
    <location>
        <begin position="54"/>
        <end position="129"/>
    </location>
</feature>
<organism evidence="3 4">
    <name type="scientific">Paramarasmius palmivorus</name>
    <dbReference type="NCBI Taxonomy" id="297713"/>
    <lineage>
        <taxon>Eukaryota</taxon>
        <taxon>Fungi</taxon>
        <taxon>Dikarya</taxon>
        <taxon>Basidiomycota</taxon>
        <taxon>Agaricomycotina</taxon>
        <taxon>Agaricomycetes</taxon>
        <taxon>Agaricomycetidae</taxon>
        <taxon>Agaricales</taxon>
        <taxon>Marasmiineae</taxon>
        <taxon>Marasmiaceae</taxon>
        <taxon>Paramarasmius</taxon>
    </lineage>
</organism>